<feature type="compositionally biased region" description="Pro residues" evidence="1">
    <location>
        <begin position="510"/>
        <end position="519"/>
    </location>
</feature>
<sequence length="1057" mass="111108">MTSADSIVPVYVSELSANAVISEHRPIQLSPSALQHVNLLVDELLTSIISSAASFNPKDIRLVGVPAVFGGAGEKHAAGQSTGPRALARAAVNEAEVELRSWYAGHPAPRGGRWPPDGEGRGLTLSKERSGAAFPMKEALEYVRIHGPRFCTLAPDERPTEGDEDRVIRAHLIEHILAQLGTVVQRDSSVSVATDQHLYTALCEDESVWGLFKRMKLKTTLEAANESAARQKKPPSGRSMNDLKSSGGRQSPSSAGESKTSLVGAPREGSIDAGSPRRGAPPPSSFDASRTSTEHGRFGGISGGPLRKAASLSKKGIFGSPATGNGHERSNSVLSVNTRSMLGAYNEQVDDESRPARSSREQEDDFDALLRSSETMKVSLTPSRLKTFEATTRRGTNSPTSSAFPHREASETSPQDELPPLLPGSNLPSTPPRNGSARGNRASPSQRLLARGASTIIAEQSDEDGPPGARSGKKESLMDILASDGPSEGNQRERAGSGSRRTVPAVVLGTPPPPAPAPAPADRRAPPRDSPPTLNRPQGRQAAAAVGDDDDFGPTRRRRGKSSAQELADFLNSTPPPPVPPSRPPASVASEDTVATTKSKGLKGFMSKVTAGTSKSSSSSSKRKPAPLMEIPTADRDLVAAKRKQSLASSSSNPSSSLYRTSLEAPPVPNKAVQSKSVLHKEPPETRKGTATPYSAAAAYAASATAAAATTAAVVIDRPTNGRLSTVEASASPPNKPAKSPGRGLPTELIKTQDEYVRPEAEVSGVHSVPETIAAAAQDRQVRSLEPAIHSVPETAGAQNLAVAAASVSRHDVMPSDSASFQTADEDLSASTGDVSRVREAQSDAGVAGSEPTVQAAIRSAVGADVDELESETAPELDQALPVATESLVPSIPLEELLPLRHLLEHATSARECQLLLGAVLTQWGVPLSYPVSISQPTPEDRVAAWLLAGREGPVVSPSGSTFSKAETDVMTPTETPTGTLKGVARMQYGNGHEAQDQDRDREDEFEDEDEDDREEVLDEVGVEHVNKVAQVAPNMMGREGAVDVPNGRDGVVQAGI</sequence>
<feature type="region of interest" description="Disordered" evidence="1">
    <location>
        <begin position="956"/>
        <end position="1019"/>
    </location>
</feature>
<feature type="compositionally biased region" description="Polar residues" evidence="1">
    <location>
        <begin position="372"/>
        <end position="403"/>
    </location>
</feature>
<feature type="region of interest" description="Disordered" evidence="1">
    <location>
        <begin position="725"/>
        <end position="746"/>
    </location>
</feature>
<feature type="compositionally biased region" description="Polar residues" evidence="1">
    <location>
        <begin position="817"/>
        <end position="834"/>
    </location>
</feature>
<organism evidence="2 3">
    <name type="scientific">Saitozyma podzolica</name>
    <dbReference type="NCBI Taxonomy" id="1890683"/>
    <lineage>
        <taxon>Eukaryota</taxon>
        <taxon>Fungi</taxon>
        <taxon>Dikarya</taxon>
        <taxon>Basidiomycota</taxon>
        <taxon>Agaricomycotina</taxon>
        <taxon>Tremellomycetes</taxon>
        <taxon>Tremellales</taxon>
        <taxon>Trimorphomycetaceae</taxon>
        <taxon>Saitozyma</taxon>
    </lineage>
</organism>
<dbReference type="OrthoDB" id="5382203at2759"/>
<feature type="compositionally biased region" description="Polar residues" evidence="1">
    <location>
        <begin position="238"/>
        <end position="261"/>
    </location>
</feature>
<feature type="compositionally biased region" description="Low complexity" evidence="1">
    <location>
        <begin position="646"/>
        <end position="663"/>
    </location>
</feature>
<feature type="compositionally biased region" description="Polar residues" evidence="1">
    <location>
        <begin position="331"/>
        <end position="340"/>
    </location>
</feature>
<dbReference type="STRING" id="1890683.A0A427YJQ5"/>
<reference evidence="2 3" key="1">
    <citation type="submission" date="2018-11" db="EMBL/GenBank/DDBJ databases">
        <title>Genome sequence of Saitozyma podzolica DSM 27192.</title>
        <authorList>
            <person name="Aliyu H."/>
            <person name="Gorte O."/>
            <person name="Ochsenreither K."/>
        </authorList>
    </citation>
    <scope>NUCLEOTIDE SEQUENCE [LARGE SCALE GENOMIC DNA]</scope>
    <source>
        <strain evidence="2 3">DSM 27192</strain>
    </source>
</reference>
<evidence type="ECO:0000313" key="3">
    <source>
        <dbReference type="Proteomes" id="UP000279259"/>
    </source>
</evidence>
<accession>A0A427YJQ5</accession>
<proteinExistence type="predicted"/>
<dbReference type="AlphaFoldDB" id="A0A427YJQ5"/>
<protein>
    <submittedName>
        <fullName evidence="2">Uncharacterized protein</fullName>
    </submittedName>
</protein>
<feature type="compositionally biased region" description="Acidic residues" evidence="1">
    <location>
        <begin position="1004"/>
        <end position="1019"/>
    </location>
</feature>
<feature type="compositionally biased region" description="Pro residues" evidence="1">
    <location>
        <begin position="574"/>
        <end position="584"/>
    </location>
</feature>
<comment type="caution">
    <text evidence="2">The sequence shown here is derived from an EMBL/GenBank/DDBJ whole genome shotgun (WGS) entry which is preliminary data.</text>
</comment>
<evidence type="ECO:0000313" key="2">
    <source>
        <dbReference type="EMBL" id="RSH91296.1"/>
    </source>
</evidence>
<feature type="region of interest" description="Disordered" evidence="1">
    <location>
        <begin position="815"/>
        <end position="852"/>
    </location>
</feature>
<gene>
    <name evidence="2" type="ORF">EHS25_009595</name>
</gene>
<feature type="compositionally biased region" description="Basic and acidic residues" evidence="1">
    <location>
        <begin position="351"/>
        <end position="361"/>
    </location>
</feature>
<feature type="region of interest" description="Disordered" evidence="1">
    <location>
        <begin position="223"/>
        <end position="692"/>
    </location>
</feature>
<feature type="compositionally biased region" description="Basic and acidic residues" evidence="1">
    <location>
        <begin position="994"/>
        <end position="1003"/>
    </location>
</feature>
<feature type="compositionally biased region" description="Low complexity" evidence="1">
    <location>
        <begin position="729"/>
        <end position="741"/>
    </location>
</feature>
<dbReference type="EMBL" id="RSCD01000008">
    <property type="protein sequence ID" value="RSH91296.1"/>
    <property type="molecule type" value="Genomic_DNA"/>
</dbReference>
<keyword evidence="3" id="KW-1185">Reference proteome</keyword>
<evidence type="ECO:0000256" key="1">
    <source>
        <dbReference type="SAM" id="MobiDB-lite"/>
    </source>
</evidence>
<feature type="compositionally biased region" description="Basic and acidic residues" evidence="1">
    <location>
        <begin position="679"/>
        <end position="688"/>
    </location>
</feature>
<feature type="compositionally biased region" description="Polar residues" evidence="1">
    <location>
        <begin position="958"/>
        <end position="979"/>
    </location>
</feature>
<name>A0A427YJQ5_9TREE</name>
<dbReference type="Proteomes" id="UP000279259">
    <property type="component" value="Unassembled WGS sequence"/>
</dbReference>